<protein>
    <submittedName>
        <fullName evidence="1">Mobile element protein</fullName>
    </submittedName>
</protein>
<organism evidence="1 2">
    <name type="scientific">Microcystis aeruginosa 11-30S32</name>
    <dbReference type="NCBI Taxonomy" id="2358142"/>
    <lineage>
        <taxon>Bacteria</taxon>
        <taxon>Bacillati</taxon>
        <taxon>Cyanobacteriota</taxon>
        <taxon>Cyanophyceae</taxon>
        <taxon>Oscillatoriophycideae</taxon>
        <taxon>Chroococcales</taxon>
        <taxon>Microcystaceae</taxon>
        <taxon>Microcystis</taxon>
    </lineage>
</organism>
<gene>
    <name evidence="1" type="ORF">MAE30S32_49750</name>
</gene>
<dbReference type="AlphaFoldDB" id="A0A510PRW4"/>
<dbReference type="EMBL" id="BHVU01000771">
    <property type="protein sequence ID" value="GCA96323.1"/>
    <property type="molecule type" value="Genomic_DNA"/>
</dbReference>
<proteinExistence type="predicted"/>
<dbReference type="Proteomes" id="UP000321223">
    <property type="component" value="Unassembled WGS sequence"/>
</dbReference>
<evidence type="ECO:0000313" key="2">
    <source>
        <dbReference type="Proteomes" id="UP000321223"/>
    </source>
</evidence>
<accession>A0A510PRW4</accession>
<name>A0A510PRW4_MICAE</name>
<comment type="caution">
    <text evidence="1">The sequence shown here is derived from an EMBL/GenBank/DDBJ whole genome shotgun (WGS) entry which is preliminary data.</text>
</comment>
<evidence type="ECO:0000313" key="1">
    <source>
        <dbReference type="EMBL" id="GCA96323.1"/>
    </source>
</evidence>
<sequence>MRNSTNLETPMNQYNALKQALKPHLRWHGARLSFLALFLLALLKVKTVNLKELALGFEGRVLVESHYKRLQRFFGDFEIDYPEIARIVVQWLNIPQPWVLSIDRLSTGQKA</sequence>
<reference evidence="1 2" key="1">
    <citation type="journal article" date="2019" name="Appl. Environ. Microbiol.">
        <title>Co-occurrence of broad and narrow host-range viruses infecting the toxic bloom-forming cyanobacterium Microcystis aeruginosa.</title>
        <authorList>
            <person name="Morimoto D."/>
            <person name="Tominaga K."/>
            <person name="Nishimura Y."/>
            <person name="Yoshida N."/>
            <person name="Kimura S."/>
            <person name="Sako Y."/>
            <person name="Yoshida T."/>
        </authorList>
    </citation>
    <scope>NUCLEOTIDE SEQUENCE [LARGE SCALE GENOMIC DNA]</scope>
    <source>
        <strain evidence="1 2">11-30S32</strain>
    </source>
</reference>